<dbReference type="InterPro" id="IPR032675">
    <property type="entry name" value="LRR_dom_sf"/>
</dbReference>
<proteinExistence type="predicted"/>
<dbReference type="SUPFAM" id="SSF81383">
    <property type="entry name" value="F-box domain"/>
    <property type="match status" value="1"/>
</dbReference>
<dbReference type="Proteomes" id="UP000814176">
    <property type="component" value="Unassembled WGS sequence"/>
</dbReference>
<dbReference type="Pfam" id="PF12937">
    <property type="entry name" value="F-box-like"/>
    <property type="match status" value="1"/>
</dbReference>
<dbReference type="RefSeq" id="XP_047773120.1">
    <property type="nucleotide sequence ID" value="XM_047928113.1"/>
</dbReference>
<accession>A0ABQ8K007</accession>
<dbReference type="EMBL" id="JADCUA010000036">
    <property type="protein sequence ID" value="KAH9829677.1"/>
    <property type="molecule type" value="Genomic_DNA"/>
</dbReference>
<dbReference type="GeneID" id="72008845"/>
<comment type="caution">
    <text evidence="2">The sequence shown here is derived from an EMBL/GenBank/DDBJ whole genome shotgun (WGS) entry which is preliminary data.</text>
</comment>
<keyword evidence="3" id="KW-1185">Reference proteome</keyword>
<protein>
    <recommendedName>
        <fullName evidence="1">F-box domain-containing protein</fullName>
    </recommendedName>
</protein>
<dbReference type="SUPFAM" id="SSF52047">
    <property type="entry name" value="RNI-like"/>
    <property type="match status" value="1"/>
</dbReference>
<sequence length="569" mass="64783">MSTSVQNLDSLRDATARLLALSRSVGQHASSFRYEHLATLERIEDQLRQALMYTQNVHNALASTDRLPAEILCMIFVHVIVDPRHSQHRSRKDLRTIQAVCQLWRQVAMSCPALWWEIDLDERTTPSTLHELLRRGGAIPLEVSAFCADDLLKHIDPYMPQMRKLDITFRTSPMLDMQPSHRTSLLFRPAPLLEGLHLSAYDDVDDHIQTPMLFEGDAPRLSRLFLDQHFAWTTNRLPNLTHLYLKAQYMFSPASLIDFLDFLEGSPQLEHIILHRAGPCVVPDLFPVFPISRYVNLSRLRTLVFDLCQWEVVACVLRHVVPSTQAAVQITELRQLRRAHELLCIFAQGAAFMNHTNDMTQLCLWCGERVACLACNGPSASLTVAVQMDDEAPSSVCNTLVAVLVTELPSILPIQHIFDLRLALGGYKPVWPPAVVVLLQSLYAVESCTIWVDREVDKKYWRTCLKSEYMVPLPQLKSLQFVGELPTWYKPFWAMGLAIGRAKRGHPLEKLTLTAVRGFLDTPNFVRWVPKTMTISGQRMAKFVQELKFNIIEYSPMDPPDIGAWDGEV</sequence>
<evidence type="ECO:0000259" key="1">
    <source>
        <dbReference type="Pfam" id="PF12937"/>
    </source>
</evidence>
<feature type="domain" description="F-box" evidence="1">
    <location>
        <begin position="65"/>
        <end position="119"/>
    </location>
</feature>
<dbReference type="InterPro" id="IPR001810">
    <property type="entry name" value="F-box_dom"/>
</dbReference>
<evidence type="ECO:0000313" key="3">
    <source>
        <dbReference type="Proteomes" id="UP000814176"/>
    </source>
</evidence>
<evidence type="ECO:0000313" key="2">
    <source>
        <dbReference type="EMBL" id="KAH9829677.1"/>
    </source>
</evidence>
<dbReference type="Gene3D" id="3.80.10.10">
    <property type="entry name" value="Ribonuclease Inhibitor"/>
    <property type="match status" value="1"/>
</dbReference>
<reference evidence="2 3" key="1">
    <citation type="journal article" date="2021" name="Environ. Microbiol.">
        <title>Gene family expansions and transcriptome signatures uncover fungal adaptations to wood decay.</title>
        <authorList>
            <person name="Hage H."/>
            <person name="Miyauchi S."/>
            <person name="Viragh M."/>
            <person name="Drula E."/>
            <person name="Min B."/>
            <person name="Chaduli D."/>
            <person name="Navarro D."/>
            <person name="Favel A."/>
            <person name="Norest M."/>
            <person name="Lesage-Meessen L."/>
            <person name="Balint B."/>
            <person name="Merenyi Z."/>
            <person name="de Eugenio L."/>
            <person name="Morin E."/>
            <person name="Martinez A.T."/>
            <person name="Baldrian P."/>
            <person name="Stursova M."/>
            <person name="Martinez M.J."/>
            <person name="Novotny C."/>
            <person name="Magnuson J.K."/>
            <person name="Spatafora J.W."/>
            <person name="Maurice S."/>
            <person name="Pangilinan J."/>
            <person name="Andreopoulos W."/>
            <person name="LaButti K."/>
            <person name="Hundley H."/>
            <person name="Na H."/>
            <person name="Kuo A."/>
            <person name="Barry K."/>
            <person name="Lipzen A."/>
            <person name="Henrissat B."/>
            <person name="Riley R."/>
            <person name="Ahrendt S."/>
            <person name="Nagy L.G."/>
            <person name="Grigoriev I.V."/>
            <person name="Martin F."/>
            <person name="Rosso M.N."/>
        </authorList>
    </citation>
    <scope>NUCLEOTIDE SEQUENCE [LARGE SCALE GENOMIC DNA]</scope>
    <source>
        <strain evidence="2 3">CIRM-BRFM 1785</strain>
    </source>
</reference>
<gene>
    <name evidence="2" type="ORF">C8Q71DRAFT_863056</name>
</gene>
<organism evidence="2 3">
    <name type="scientific">Rhodofomes roseus</name>
    <dbReference type="NCBI Taxonomy" id="34475"/>
    <lineage>
        <taxon>Eukaryota</taxon>
        <taxon>Fungi</taxon>
        <taxon>Dikarya</taxon>
        <taxon>Basidiomycota</taxon>
        <taxon>Agaricomycotina</taxon>
        <taxon>Agaricomycetes</taxon>
        <taxon>Polyporales</taxon>
        <taxon>Rhodofomes</taxon>
    </lineage>
</organism>
<dbReference type="InterPro" id="IPR036047">
    <property type="entry name" value="F-box-like_dom_sf"/>
</dbReference>
<dbReference type="PANTHER" id="PTHR38926">
    <property type="entry name" value="F-BOX DOMAIN CONTAINING PROTEIN, EXPRESSED"/>
    <property type="match status" value="1"/>
</dbReference>
<name>A0ABQ8K007_9APHY</name>
<dbReference type="PANTHER" id="PTHR38926:SF5">
    <property type="entry name" value="F-BOX AND LEUCINE-RICH REPEAT PROTEIN 6"/>
    <property type="match status" value="1"/>
</dbReference>